<dbReference type="PANTHER" id="PTHR35790:SF4">
    <property type="entry name" value="HTH-TYPE TRANSCRIPTIONAL REGULATOR PCHR"/>
    <property type="match status" value="1"/>
</dbReference>
<dbReference type="RefSeq" id="WP_191622926.1">
    <property type="nucleotide sequence ID" value="NZ_CABVIY010000002.1"/>
</dbReference>
<dbReference type="InterPro" id="IPR052067">
    <property type="entry name" value="Metal_resp_HTH_trans_reg"/>
</dbReference>
<keyword evidence="1" id="KW-0805">Transcription regulation</keyword>
<dbReference type="SMART" id="SM00347">
    <property type="entry name" value="HTH_MARR"/>
    <property type="match status" value="1"/>
</dbReference>
<dbReference type="GO" id="GO:0003700">
    <property type="term" value="F:DNA-binding transcription factor activity"/>
    <property type="evidence" value="ECO:0007669"/>
    <property type="project" value="InterPro"/>
</dbReference>
<dbReference type="GO" id="GO:0003677">
    <property type="term" value="F:DNA binding"/>
    <property type="evidence" value="ECO:0007669"/>
    <property type="project" value="UniProtKB-KW"/>
</dbReference>
<evidence type="ECO:0000313" key="6">
    <source>
        <dbReference type="Proteomes" id="UP000326611"/>
    </source>
</evidence>
<dbReference type="AlphaFoldDB" id="A0A5E7RAB8"/>
<dbReference type="InterPro" id="IPR000835">
    <property type="entry name" value="HTH_MarR-typ"/>
</dbReference>
<protein>
    <recommendedName>
        <fullName evidence="4">HTH marR-type domain-containing protein</fullName>
    </recommendedName>
</protein>
<dbReference type="Gene3D" id="1.10.10.10">
    <property type="entry name" value="Winged helix-like DNA-binding domain superfamily/Winged helix DNA-binding domain"/>
    <property type="match status" value="1"/>
</dbReference>
<feature type="domain" description="HTH marR-type" evidence="4">
    <location>
        <begin position="16"/>
        <end position="149"/>
    </location>
</feature>
<dbReference type="PROSITE" id="PS50995">
    <property type="entry name" value="HTH_MARR_2"/>
    <property type="match status" value="1"/>
</dbReference>
<organism evidence="5 6">
    <name type="scientific">Pseudomonas fluorescens</name>
    <dbReference type="NCBI Taxonomy" id="294"/>
    <lineage>
        <taxon>Bacteria</taxon>
        <taxon>Pseudomonadati</taxon>
        <taxon>Pseudomonadota</taxon>
        <taxon>Gammaproteobacteria</taxon>
        <taxon>Pseudomonadales</taxon>
        <taxon>Pseudomonadaceae</taxon>
        <taxon>Pseudomonas</taxon>
    </lineage>
</organism>
<name>A0A5E7RAB8_PSEFL</name>
<evidence type="ECO:0000256" key="3">
    <source>
        <dbReference type="ARBA" id="ARBA00023163"/>
    </source>
</evidence>
<evidence type="ECO:0000256" key="2">
    <source>
        <dbReference type="ARBA" id="ARBA00023125"/>
    </source>
</evidence>
<dbReference type="Proteomes" id="UP000326611">
    <property type="component" value="Unassembled WGS sequence"/>
</dbReference>
<dbReference type="EMBL" id="CABVIY010000002">
    <property type="protein sequence ID" value="VVP70904.1"/>
    <property type="molecule type" value="Genomic_DNA"/>
</dbReference>
<dbReference type="Pfam" id="PF01047">
    <property type="entry name" value="MarR"/>
    <property type="match status" value="1"/>
</dbReference>
<dbReference type="InterPro" id="IPR036390">
    <property type="entry name" value="WH_DNA-bd_sf"/>
</dbReference>
<dbReference type="PANTHER" id="PTHR35790">
    <property type="entry name" value="HTH-TYPE TRANSCRIPTIONAL REGULATOR PCHR"/>
    <property type="match status" value="1"/>
</dbReference>
<sequence>MTKSTKTDIGEPQDLRDLMSFQLRQLSNLYTKNTASVYLRKFSLTMNEWRVIALINTAGELSLNRLAAQAQFDKGLTSRIVVKLNERGFVARQPDPNDARGIALSLTDQGKALVDEVFPEAVKLNKQLQSCLTKSERELLAVALQKLTHQARAMLDQERESGQSE</sequence>
<keyword evidence="2" id="KW-0238">DNA-binding</keyword>
<proteinExistence type="predicted"/>
<reference evidence="5 6" key="1">
    <citation type="submission" date="2019-09" db="EMBL/GenBank/DDBJ databases">
        <authorList>
            <person name="Chandra G."/>
            <person name="Truman W A."/>
        </authorList>
    </citation>
    <scope>NUCLEOTIDE SEQUENCE [LARGE SCALE GENOMIC DNA]</scope>
    <source>
        <strain evidence="5">PS918</strain>
    </source>
</reference>
<keyword evidence="3" id="KW-0804">Transcription</keyword>
<dbReference type="InterPro" id="IPR036388">
    <property type="entry name" value="WH-like_DNA-bd_sf"/>
</dbReference>
<accession>A0A5E7RAB8</accession>
<evidence type="ECO:0000313" key="5">
    <source>
        <dbReference type="EMBL" id="VVP70904.1"/>
    </source>
</evidence>
<evidence type="ECO:0000256" key="1">
    <source>
        <dbReference type="ARBA" id="ARBA00023015"/>
    </source>
</evidence>
<dbReference type="PRINTS" id="PR00598">
    <property type="entry name" value="HTHMARR"/>
</dbReference>
<dbReference type="SUPFAM" id="SSF46785">
    <property type="entry name" value="Winged helix' DNA-binding domain"/>
    <property type="match status" value="1"/>
</dbReference>
<evidence type="ECO:0000259" key="4">
    <source>
        <dbReference type="PROSITE" id="PS50995"/>
    </source>
</evidence>
<gene>
    <name evidence="5" type="ORF">PS918_01089</name>
</gene>